<gene>
    <name evidence="2" type="ORF">NDU88_004048</name>
</gene>
<name>A0AAV7V467_PLEWA</name>
<reference evidence="2" key="1">
    <citation type="journal article" date="2022" name="bioRxiv">
        <title>Sequencing and chromosome-scale assembly of the giantPleurodeles waltlgenome.</title>
        <authorList>
            <person name="Brown T."/>
            <person name="Elewa A."/>
            <person name="Iarovenko S."/>
            <person name="Subramanian E."/>
            <person name="Araus A.J."/>
            <person name="Petzold A."/>
            <person name="Susuki M."/>
            <person name="Suzuki K.-i.T."/>
            <person name="Hayashi T."/>
            <person name="Toyoda A."/>
            <person name="Oliveira C."/>
            <person name="Osipova E."/>
            <person name="Leigh N.D."/>
            <person name="Simon A."/>
            <person name="Yun M.H."/>
        </authorList>
    </citation>
    <scope>NUCLEOTIDE SEQUENCE</scope>
    <source>
        <strain evidence="2">20211129_DDA</strain>
        <tissue evidence="2">Liver</tissue>
    </source>
</reference>
<evidence type="ECO:0000313" key="3">
    <source>
        <dbReference type="Proteomes" id="UP001066276"/>
    </source>
</evidence>
<feature type="region of interest" description="Disordered" evidence="1">
    <location>
        <begin position="1"/>
        <end position="38"/>
    </location>
</feature>
<proteinExistence type="predicted"/>
<dbReference type="Proteomes" id="UP001066276">
    <property type="component" value="Chromosome 2_2"/>
</dbReference>
<sequence length="146" mass="15644">MEHRCSCKATTKISAPVADHQRSGPTAEQSGCGTKTASRSCRTACTDHCLNQTEGDPRAAAPVVGHLHECSGKRKALRRRAWRAHEAAAPSPERVRRGAAVGTRSRRSRALSGPIPRKRGEAQGHGSPGPEEEVRRIATTGVVGHW</sequence>
<accession>A0AAV7V467</accession>
<dbReference type="AlphaFoldDB" id="A0AAV7V467"/>
<dbReference type="EMBL" id="JANPWB010000004">
    <property type="protein sequence ID" value="KAJ1194762.1"/>
    <property type="molecule type" value="Genomic_DNA"/>
</dbReference>
<feature type="compositionally biased region" description="Polar residues" evidence="1">
    <location>
        <begin position="23"/>
        <end position="38"/>
    </location>
</feature>
<feature type="region of interest" description="Disordered" evidence="1">
    <location>
        <begin position="84"/>
        <end position="146"/>
    </location>
</feature>
<keyword evidence="3" id="KW-1185">Reference proteome</keyword>
<protein>
    <submittedName>
        <fullName evidence="2">Uncharacterized protein</fullName>
    </submittedName>
</protein>
<evidence type="ECO:0000313" key="2">
    <source>
        <dbReference type="EMBL" id="KAJ1194762.1"/>
    </source>
</evidence>
<comment type="caution">
    <text evidence="2">The sequence shown here is derived from an EMBL/GenBank/DDBJ whole genome shotgun (WGS) entry which is preliminary data.</text>
</comment>
<evidence type="ECO:0000256" key="1">
    <source>
        <dbReference type="SAM" id="MobiDB-lite"/>
    </source>
</evidence>
<organism evidence="2 3">
    <name type="scientific">Pleurodeles waltl</name>
    <name type="common">Iberian ribbed newt</name>
    <dbReference type="NCBI Taxonomy" id="8319"/>
    <lineage>
        <taxon>Eukaryota</taxon>
        <taxon>Metazoa</taxon>
        <taxon>Chordata</taxon>
        <taxon>Craniata</taxon>
        <taxon>Vertebrata</taxon>
        <taxon>Euteleostomi</taxon>
        <taxon>Amphibia</taxon>
        <taxon>Batrachia</taxon>
        <taxon>Caudata</taxon>
        <taxon>Salamandroidea</taxon>
        <taxon>Salamandridae</taxon>
        <taxon>Pleurodelinae</taxon>
        <taxon>Pleurodeles</taxon>
    </lineage>
</organism>